<protein>
    <submittedName>
        <fullName evidence="2">Outer envelope pore protein 16-3, chloroplastic/mitochondrial-like protein</fullName>
    </submittedName>
</protein>
<dbReference type="EMBL" id="QPKB01000001">
    <property type="protein sequence ID" value="RWR72708.1"/>
    <property type="molecule type" value="Genomic_DNA"/>
</dbReference>
<gene>
    <name evidence="2" type="ORF">CKAN_00094700</name>
</gene>
<evidence type="ECO:0000256" key="1">
    <source>
        <dbReference type="SAM" id="MobiDB-lite"/>
    </source>
</evidence>
<evidence type="ECO:0000313" key="2">
    <source>
        <dbReference type="EMBL" id="RWR72708.1"/>
    </source>
</evidence>
<dbReference type="OrthoDB" id="1913277at2759"/>
<dbReference type="AlphaFoldDB" id="A0A3S3MPY5"/>
<name>A0A3S3MPY5_9MAGN</name>
<organism evidence="2 3">
    <name type="scientific">Cinnamomum micranthum f. kanehirae</name>
    <dbReference type="NCBI Taxonomy" id="337451"/>
    <lineage>
        <taxon>Eukaryota</taxon>
        <taxon>Viridiplantae</taxon>
        <taxon>Streptophyta</taxon>
        <taxon>Embryophyta</taxon>
        <taxon>Tracheophyta</taxon>
        <taxon>Spermatophyta</taxon>
        <taxon>Magnoliopsida</taxon>
        <taxon>Magnoliidae</taxon>
        <taxon>Laurales</taxon>
        <taxon>Lauraceae</taxon>
        <taxon>Cinnamomum</taxon>
    </lineage>
</organism>
<accession>A0A3S3MPY5</accession>
<sequence>MELKCKFSSTLSKGELANGAAEESKDPSELWCLEDEDTPTLKTIKGATTGFVAGTIWDKVVATWYDVPHVEMNVVLPGLIGP</sequence>
<proteinExistence type="predicted"/>
<keyword evidence="3" id="KW-1185">Reference proteome</keyword>
<reference evidence="2 3" key="1">
    <citation type="journal article" date="2019" name="Nat. Plants">
        <title>Stout camphor tree genome fills gaps in understanding of flowering plant genome evolution.</title>
        <authorList>
            <person name="Chaw S.M."/>
            <person name="Liu Y.C."/>
            <person name="Wu Y.W."/>
            <person name="Wang H.Y."/>
            <person name="Lin C.I."/>
            <person name="Wu C.S."/>
            <person name="Ke H.M."/>
            <person name="Chang L.Y."/>
            <person name="Hsu C.Y."/>
            <person name="Yang H.T."/>
            <person name="Sudianto E."/>
            <person name="Hsu M.H."/>
            <person name="Wu K.P."/>
            <person name="Wang L.N."/>
            <person name="Leebens-Mack J.H."/>
            <person name="Tsai I.J."/>
        </authorList>
    </citation>
    <scope>NUCLEOTIDE SEQUENCE [LARGE SCALE GENOMIC DNA]</scope>
    <source>
        <strain evidence="3">cv. Chaw 1501</strain>
        <tissue evidence="2">Young leaves</tissue>
    </source>
</reference>
<dbReference type="STRING" id="337451.A0A3S3MPY5"/>
<feature type="region of interest" description="Disordered" evidence="1">
    <location>
        <begin position="1"/>
        <end position="24"/>
    </location>
</feature>
<dbReference type="Proteomes" id="UP000283530">
    <property type="component" value="Unassembled WGS sequence"/>
</dbReference>
<evidence type="ECO:0000313" key="3">
    <source>
        <dbReference type="Proteomes" id="UP000283530"/>
    </source>
</evidence>
<comment type="caution">
    <text evidence="2">The sequence shown here is derived from an EMBL/GenBank/DDBJ whole genome shotgun (WGS) entry which is preliminary data.</text>
</comment>